<gene>
    <name evidence="2" type="ORF">G3M78_09240</name>
</gene>
<evidence type="ECO:0000313" key="3">
    <source>
        <dbReference type="Proteomes" id="UP000594464"/>
    </source>
</evidence>
<proteinExistence type="predicted"/>
<dbReference type="EMBL" id="CP048620">
    <property type="protein sequence ID" value="QPJ65566.1"/>
    <property type="molecule type" value="Genomic_DNA"/>
</dbReference>
<sequence length="129" mass="14757">MSQSESNEDREYELLNEAILKAIVSSKDVRCVLEEFKSKKLIHSTAVLNLILSLEELSELIFKPETRGAYKLEPTQPSKQSSKPAKGKASTDKYNVDGRSLTPNEILFEAFCQESFDVKQWLKKNRINF</sequence>
<accession>A0A7T0G3S5</accession>
<name>A0A7T0G3S5_9BACT</name>
<organism evidence="2 3">
    <name type="scientific">Candidatus Nitrohelix vancouverensis</name>
    <dbReference type="NCBI Taxonomy" id="2705534"/>
    <lineage>
        <taxon>Bacteria</taxon>
        <taxon>Pseudomonadati</taxon>
        <taxon>Nitrospinota/Tectimicrobiota group</taxon>
        <taxon>Nitrospinota</taxon>
        <taxon>Nitrospinia</taxon>
        <taxon>Nitrospinales</taxon>
        <taxon>Nitrospinaceae</taxon>
        <taxon>Candidatus Nitrohelix</taxon>
    </lineage>
</organism>
<evidence type="ECO:0000313" key="2">
    <source>
        <dbReference type="EMBL" id="QPJ65566.1"/>
    </source>
</evidence>
<evidence type="ECO:0000256" key="1">
    <source>
        <dbReference type="SAM" id="MobiDB-lite"/>
    </source>
</evidence>
<feature type="region of interest" description="Disordered" evidence="1">
    <location>
        <begin position="71"/>
        <end position="96"/>
    </location>
</feature>
<protein>
    <submittedName>
        <fullName evidence="2">Uncharacterized protein</fullName>
    </submittedName>
</protein>
<reference evidence="3" key="1">
    <citation type="submission" date="2020-02" db="EMBL/GenBank/DDBJ databases">
        <title>Genomic and physiological characterization of two novel Nitrospinaceae genera.</title>
        <authorList>
            <person name="Mueller A.J."/>
            <person name="Jung M.-Y."/>
            <person name="Strachan C.R."/>
            <person name="Herbold C.W."/>
            <person name="Kirkegaard R.H."/>
            <person name="Daims H."/>
        </authorList>
    </citation>
    <scope>NUCLEOTIDE SEQUENCE [LARGE SCALE GENOMIC DNA]</scope>
</reference>
<dbReference type="Proteomes" id="UP000594464">
    <property type="component" value="Chromosome"/>
</dbReference>
<dbReference type="KEGG" id="nva:G3M78_09240"/>
<dbReference type="AlphaFoldDB" id="A0A7T0G3S5"/>